<protein>
    <submittedName>
        <fullName evidence="2">Uncharacterized protein</fullName>
    </submittedName>
</protein>
<sequence>MLFIKRILYLNPKKPGGRNMLPKQDIMLKLAEIEESLNQLEQSIYDRISMEERAEESRLAGKIEDLECKVAAAESRAETFHNRREHSFAARKLELSYKTS</sequence>
<proteinExistence type="predicted"/>
<gene>
    <name evidence="2" type="ORF">BHE18_09575</name>
</gene>
<evidence type="ECO:0000313" key="3">
    <source>
        <dbReference type="Proteomes" id="UP000182062"/>
    </source>
</evidence>
<comment type="caution">
    <text evidence="2">The sequence shown here is derived from an EMBL/GenBank/DDBJ whole genome shotgun (WGS) entry which is preliminary data.</text>
</comment>
<evidence type="ECO:0000313" key="2">
    <source>
        <dbReference type="EMBL" id="OIU71274.1"/>
    </source>
</evidence>
<dbReference type="AlphaFoldDB" id="A0A1J6W118"/>
<keyword evidence="3" id="KW-1185">Reference proteome</keyword>
<organism evidence="2 3">
    <name type="scientific">Rossellomorea aquimaris</name>
    <dbReference type="NCBI Taxonomy" id="189382"/>
    <lineage>
        <taxon>Bacteria</taxon>
        <taxon>Bacillati</taxon>
        <taxon>Bacillota</taxon>
        <taxon>Bacilli</taxon>
        <taxon>Bacillales</taxon>
        <taxon>Bacillaceae</taxon>
        <taxon>Rossellomorea</taxon>
    </lineage>
</organism>
<dbReference type="Proteomes" id="UP000182062">
    <property type="component" value="Unassembled WGS sequence"/>
</dbReference>
<accession>A0A1J6W118</accession>
<name>A0A1J6W118_9BACI</name>
<dbReference type="EMBL" id="MINN01000085">
    <property type="protein sequence ID" value="OIU71274.1"/>
    <property type="molecule type" value="Genomic_DNA"/>
</dbReference>
<keyword evidence="1" id="KW-0175">Coiled coil</keyword>
<evidence type="ECO:0000256" key="1">
    <source>
        <dbReference type="SAM" id="Coils"/>
    </source>
</evidence>
<reference evidence="2 3" key="1">
    <citation type="submission" date="2016-09" db="EMBL/GenBank/DDBJ databases">
        <title>Bacillus aquimaris SAMM genome sequence reveals colonization and biosurfactant production capacities.</title>
        <authorList>
            <person name="Waghmode S.R."/>
            <person name="Suryavanshi M.V."/>
        </authorList>
    </citation>
    <scope>NUCLEOTIDE SEQUENCE [LARGE SCALE GENOMIC DNA]</scope>
    <source>
        <strain evidence="2 3">SAMM</strain>
    </source>
</reference>
<feature type="coiled-coil region" evidence="1">
    <location>
        <begin position="23"/>
        <end position="83"/>
    </location>
</feature>